<dbReference type="PANTHER" id="PTHR10773">
    <property type="entry name" value="DNA-DIRECTED RNA POLYMERASES I, II, AND III SUBUNIT RPABC2"/>
    <property type="match status" value="1"/>
</dbReference>
<evidence type="ECO:0000313" key="2">
    <source>
        <dbReference type="EMBL" id="GFN99659.1"/>
    </source>
</evidence>
<dbReference type="PANTHER" id="PTHR10773:SF19">
    <property type="match status" value="1"/>
</dbReference>
<feature type="region of interest" description="Disordered" evidence="1">
    <location>
        <begin position="166"/>
        <end position="205"/>
    </location>
</feature>
<reference evidence="2 3" key="1">
    <citation type="journal article" date="2021" name="Elife">
        <title>Chloroplast acquisition without the gene transfer in kleptoplastic sea slugs, Plakobranchus ocellatus.</title>
        <authorList>
            <person name="Maeda T."/>
            <person name="Takahashi S."/>
            <person name="Yoshida T."/>
            <person name="Shimamura S."/>
            <person name="Takaki Y."/>
            <person name="Nagai Y."/>
            <person name="Toyoda A."/>
            <person name="Suzuki Y."/>
            <person name="Arimoto A."/>
            <person name="Ishii H."/>
            <person name="Satoh N."/>
            <person name="Nishiyama T."/>
            <person name="Hasebe M."/>
            <person name="Maruyama T."/>
            <person name="Minagawa J."/>
            <person name="Obokata J."/>
            <person name="Shigenobu S."/>
        </authorList>
    </citation>
    <scope>NUCLEOTIDE SEQUENCE [LARGE SCALE GENOMIC DNA]</scope>
</reference>
<feature type="compositionally biased region" description="Basic residues" evidence="1">
    <location>
        <begin position="555"/>
        <end position="564"/>
    </location>
</feature>
<feature type="compositionally biased region" description="Low complexity" evidence="1">
    <location>
        <begin position="37"/>
        <end position="52"/>
    </location>
</feature>
<feature type="compositionally biased region" description="Low complexity" evidence="1">
    <location>
        <begin position="539"/>
        <end position="554"/>
    </location>
</feature>
<feature type="region of interest" description="Disordered" evidence="1">
    <location>
        <begin position="370"/>
        <end position="435"/>
    </location>
</feature>
<dbReference type="Proteomes" id="UP000735302">
    <property type="component" value="Unassembled WGS sequence"/>
</dbReference>
<comment type="caution">
    <text evidence="2">The sequence shown here is derived from an EMBL/GenBank/DDBJ whole genome shotgun (WGS) entry which is preliminary data.</text>
</comment>
<name>A0AAV3ZWU7_9GAST</name>
<sequence length="564" mass="62418">MSFGYSSGANDYCCMDPHQMPNYVFHPSNQPLLRPVLPSSTTLHSSSSLSNDHSSHKTSMAPQPLADAMPKQMYNNVLFSGANKNPHLNQFVPSNKDVSSCLASLGHERVAQHAQGVSFSKDKAPSKQFNSLVSDILCTDLQYHVSSDQQQQQQEQQLLQNHHNVALPVPFSTPPPPKRKRNRKNKEPHQRKIKPAGTHLPREEIKRRRCRGDAYTTRTGKLVNKKVFQMVDCNCRRKCSIKVPKEVRKKIFDEFHGMADWNSQTQFIVSSVVVTDVKRKSKKLPDGESKASYTSRRATSRVFYLTSEKIQVCKPVFMSTLGITGKRVDYALRFKAIPLTAIATPDRRGRKEPKNKTSIATEARIKAHINSFSSATPGDNRSSSCSNTLTTAHSSMHQSAAPSLSSSAAASTSSSGSVKPSITKPKSSKSSTTQLHLPADLTITKMYQMYQDQCEADGVPAASMWVYTKILHAESKFRSAPHRSQQSSQASSTSCKCCDRSYAILMSGEAPEKIIQQLLEEHHQRILSSSTLSNNCPVSSASSLSSNSSSSKLSTKTKKKQMHL</sequence>
<organism evidence="2 3">
    <name type="scientific">Plakobranchus ocellatus</name>
    <dbReference type="NCBI Taxonomy" id="259542"/>
    <lineage>
        <taxon>Eukaryota</taxon>
        <taxon>Metazoa</taxon>
        <taxon>Spiralia</taxon>
        <taxon>Lophotrochozoa</taxon>
        <taxon>Mollusca</taxon>
        <taxon>Gastropoda</taxon>
        <taxon>Heterobranchia</taxon>
        <taxon>Euthyneura</taxon>
        <taxon>Panpulmonata</taxon>
        <taxon>Sacoglossa</taxon>
        <taxon>Placobranchoidea</taxon>
        <taxon>Plakobranchidae</taxon>
        <taxon>Plakobranchus</taxon>
    </lineage>
</organism>
<dbReference type="AlphaFoldDB" id="A0AAV3ZWU7"/>
<gene>
    <name evidence="2" type="ORF">PoB_002616500</name>
</gene>
<feature type="compositionally biased region" description="Low complexity" evidence="1">
    <location>
        <begin position="394"/>
        <end position="433"/>
    </location>
</feature>
<proteinExistence type="predicted"/>
<accession>A0AAV3ZWU7</accession>
<evidence type="ECO:0000256" key="1">
    <source>
        <dbReference type="SAM" id="MobiDB-lite"/>
    </source>
</evidence>
<keyword evidence="3" id="KW-1185">Reference proteome</keyword>
<dbReference type="EMBL" id="BLXT01003014">
    <property type="protein sequence ID" value="GFN99659.1"/>
    <property type="molecule type" value="Genomic_DNA"/>
</dbReference>
<protein>
    <submittedName>
        <fullName evidence="2">Uncharacterized protein</fullName>
    </submittedName>
</protein>
<feature type="region of interest" description="Disordered" evidence="1">
    <location>
        <begin position="531"/>
        <end position="564"/>
    </location>
</feature>
<feature type="compositionally biased region" description="Polar residues" evidence="1">
    <location>
        <begin position="370"/>
        <end position="393"/>
    </location>
</feature>
<feature type="region of interest" description="Disordered" evidence="1">
    <location>
        <begin position="35"/>
        <end position="63"/>
    </location>
</feature>
<evidence type="ECO:0000313" key="3">
    <source>
        <dbReference type="Proteomes" id="UP000735302"/>
    </source>
</evidence>